<comment type="caution">
    <text evidence="1">The sequence shown here is derived from an EMBL/GenBank/DDBJ whole genome shotgun (WGS) entry which is preliminary data.</text>
</comment>
<keyword evidence="2" id="KW-1185">Reference proteome</keyword>
<evidence type="ECO:0000313" key="2">
    <source>
        <dbReference type="Proteomes" id="UP000308092"/>
    </source>
</evidence>
<dbReference type="Proteomes" id="UP000308092">
    <property type="component" value="Unassembled WGS sequence"/>
</dbReference>
<organism evidence="1 2">
    <name type="scientific">Aspergillus tanneri</name>
    <dbReference type="NCBI Taxonomy" id="1220188"/>
    <lineage>
        <taxon>Eukaryota</taxon>
        <taxon>Fungi</taxon>
        <taxon>Dikarya</taxon>
        <taxon>Ascomycota</taxon>
        <taxon>Pezizomycotina</taxon>
        <taxon>Eurotiomycetes</taxon>
        <taxon>Eurotiomycetidae</taxon>
        <taxon>Eurotiales</taxon>
        <taxon>Aspergillaceae</taxon>
        <taxon>Aspergillus</taxon>
        <taxon>Aspergillus subgen. Circumdati</taxon>
    </lineage>
</organism>
<proteinExistence type="predicted"/>
<dbReference type="VEuPathDB" id="FungiDB:EYZ11_002390"/>
<reference evidence="1 2" key="1">
    <citation type="submission" date="2019-03" db="EMBL/GenBank/DDBJ databases">
        <title>The genome sequence of a newly discovered highly antifungal drug resistant Aspergillus species, Aspergillus tanneri NIH 1004.</title>
        <authorList>
            <person name="Mounaud S."/>
            <person name="Singh I."/>
            <person name="Joardar V."/>
            <person name="Pakala S."/>
            <person name="Pakala S."/>
            <person name="Venepally P."/>
            <person name="Hoover J."/>
            <person name="Nierman W."/>
            <person name="Chung J."/>
            <person name="Losada L."/>
        </authorList>
    </citation>
    <scope>NUCLEOTIDE SEQUENCE [LARGE SCALE GENOMIC DNA]</scope>
    <source>
        <strain evidence="1 2">NIH1004</strain>
    </source>
</reference>
<sequence>MGKGILIRIAKSMAQMLFLDVHISSNWERDSKLQGRMLERI</sequence>
<dbReference type="AlphaFoldDB" id="A0A4S3JQY1"/>
<evidence type="ECO:0000313" key="1">
    <source>
        <dbReference type="EMBL" id="THC98102.1"/>
    </source>
</evidence>
<dbReference type="EMBL" id="SOSA01000053">
    <property type="protein sequence ID" value="THC98102.1"/>
    <property type="molecule type" value="Genomic_DNA"/>
</dbReference>
<name>A0A4S3JQY1_9EURO</name>
<gene>
    <name evidence="1" type="ORF">EYZ11_002390</name>
</gene>
<accession>A0A4S3JQY1</accession>
<protein>
    <submittedName>
        <fullName evidence="1">Uncharacterized protein</fullName>
    </submittedName>
</protein>